<dbReference type="EMBL" id="JAQQXR010000002">
    <property type="protein sequence ID" value="MDC8757649.1"/>
    <property type="molecule type" value="Genomic_DNA"/>
</dbReference>
<keyword evidence="1" id="KW-0732">Signal</keyword>
<feature type="chain" id="PRO_5045292729" evidence="1">
    <location>
        <begin position="21"/>
        <end position="371"/>
    </location>
</feature>
<dbReference type="Proteomes" id="UP001221208">
    <property type="component" value="Unassembled WGS sequence"/>
</dbReference>
<sequence length="371" mass="40508">MHHYVFAALAACAACPSALAQTAAAAPDAPAGWAPYLEVRLWEAHDGVPIKQFDKDWSQGFSPRAGRNVMFQRNRVEAGVERGPWRLAWEYRQEAVLSTNRDTLELVHLYKQRIRPAAPAAFDVHASMDGWAAQGLRASRWFALPGQAAGGPRLNLALALYARPRLRENSVDGTAAGGGGDDYSFSAVQNDVNSRFRYPFMGQSPGGSGVSTALTLDWPLGQASRFTLNVDDLWSRMRWTNLPQTRQTADSAVASYDAQGYINYRPLLNGRNSQISKSTALRRTAAATLAGGFGDWGAALQIERYAGVTIPTFTGSRRFAWGTLSASVDTRFKTFGVGVERGDFHVALQADTLNPNRAKALGLNLGYRHPF</sequence>
<proteinExistence type="predicted"/>
<feature type="signal peptide" evidence="1">
    <location>
        <begin position="1"/>
        <end position="20"/>
    </location>
</feature>
<reference evidence="2 3" key="1">
    <citation type="submission" date="2022-10" db="EMBL/GenBank/DDBJ databases">
        <title>Janthinobacterium sp. hw3 Genome sequencing.</title>
        <authorList>
            <person name="Park S."/>
        </authorList>
    </citation>
    <scope>NUCLEOTIDE SEQUENCE [LARGE SCALE GENOMIC DNA]</scope>
    <source>
        <strain evidence="3">hw3</strain>
    </source>
</reference>
<comment type="caution">
    <text evidence="2">The sequence shown here is derived from an EMBL/GenBank/DDBJ whole genome shotgun (WGS) entry which is preliminary data.</text>
</comment>
<evidence type="ECO:0000313" key="2">
    <source>
        <dbReference type="EMBL" id="MDC8757649.1"/>
    </source>
</evidence>
<keyword evidence="3" id="KW-1185">Reference proteome</keyword>
<organism evidence="2 3">
    <name type="scientific">Janthinobacterium fluminis</name>
    <dbReference type="NCBI Taxonomy" id="2987524"/>
    <lineage>
        <taxon>Bacteria</taxon>
        <taxon>Pseudomonadati</taxon>
        <taxon>Pseudomonadota</taxon>
        <taxon>Betaproteobacteria</taxon>
        <taxon>Burkholderiales</taxon>
        <taxon>Oxalobacteraceae</taxon>
        <taxon>Janthinobacterium</taxon>
    </lineage>
</organism>
<protein>
    <submittedName>
        <fullName evidence="2">Uncharacterized protein</fullName>
    </submittedName>
</protein>
<evidence type="ECO:0000256" key="1">
    <source>
        <dbReference type="SAM" id="SignalP"/>
    </source>
</evidence>
<dbReference type="RefSeq" id="WP_273670316.1">
    <property type="nucleotide sequence ID" value="NZ_JAQQXR010000002.1"/>
</dbReference>
<evidence type="ECO:0000313" key="3">
    <source>
        <dbReference type="Proteomes" id="UP001221208"/>
    </source>
</evidence>
<accession>A0ABT5JYI8</accession>
<gene>
    <name evidence="2" type="ORF">OIK44_08625</name>
</gene>
<name>A0ABT5JYI8_9BURK</name>